<comment type="caution">
    <text evidence="2">The sequence shown here is derived from an EMBL/GenBank/DDBJ whole genome shotgun (WGS) entry which is preliminary data.</text>
</comment>
<reference evidence="2 3" key="1">
    <citation type="journal article" date="2021" name="BMC Genomics">
        <title>Datura genome reveals duplications of psychoactive alkaloid biosynthetic genes and high mutation rate following tissue culture.</title>
        <authorList>
            <person name="Rajewski A."/>
            <person name="Carter-House D."/>
            <person name="Stajich J."/>
            <person name="Litt A."/>
        </authorList>
    </citation>
    <scope>NUCLEOTIDE SEQUENCE [LARGE SCALE GENOMIC DNA]</scope>
    <source>
        <strain evidence="2">AR-01</strain>
    </source>
</reference>
<feature type="region of interest" description="Disordered" evidence="1">
    <location>
        <begin position="41"/>
        <end position="72"/>
    </location>
</feature>
<accession>A0ABS8VNU0</accession>
<gene>
    <name evidence="2" type="ORF">HAX54_039118</name>
</gene>
<evidence type="ECO:0000313" key="3">
    <source>
        <dbReference type="Proteomes" id="UP000823775"/>
    </source>
</evidence>
<keyword evidence="3" id="KW-1185">Reference proteome</keyword>
<name>A0ABS8VNU0_DATST</name>
<sequence length="72" mass="7946">QKIKFFRPGAWLAEEVTSLQVSDDCHLGCHLFDSEVDDCQAGNEPSITPSRSDSTALRVTEDLTDHQVSDVP</sequence>
<organism evidence="2 3">
    <name type="scientific">Datura stramonium</name>
    <name type="common">Jimsonweed</name>
    <name type="synonym">Common thornapple</name>
    <dbReference type="NCBI Taxonomy" id="4076"/>
    <lineage>
        <taxon>Eukaryota</taxon>
        <taxon>Viridiplantae</taxon>
        <taxon>Streptophyta</taxon>
        <taxon>Embryophyta</taxon>
        <taxon>Tracheophyta</taxon>
        <taxon>Spermatophyta</taxon>
        <taxon>Magnoliopsida</taxon>
        <taxon>eudicotyledons</taxon>
        <taxon>Gunneridae</taxon>
        <taxon>Pentapetalae</taxon>
        <taxon>asterids</taxon>
        <taxon>lamiids</taxon>
        <taxon>Solanales</taxon>
        <taxon>Solanaceae</taxon>
        <taxon>Solanoideae</taxon>
        <taxon>Datureae</taxon>
        <taxon>Datura</taxon>
    </lineage>
</organism>
<evidence type="ECO:0000313" key="2">
    <source>
        <dbReference type="EMBL" id="MCE0481400.1"/>
    </source>
</evidence>
<feature type="compositionally biased region" description="Polar residues" evidence="1">
    <location>
        <begin position="43"/>
        <end position="57"/>
    </location>
</feature>
<dbReference type="EMBL" id="JACEIK010005393">
    <property type="protein sequence ID" value="MCE0481400.1"/>
    <property type="molecule type" value="Genomic_DNA"/>
</dbReference>
<dbReference type="Proteomes" id="UP000823775">
    <property type="component" value="Unassembled WGS sequence"/>
</dbReference>
<evidence type="ECO:0000256" key="1">
    <source>
        <dbReference type="SAM" id="MobiDB-lite"/>
    </source>
</evidence>
<feature type="non-terminal residue" evidence="2">
    <location>
        <position position="1"/>
    </location>
</feature>
<protein>
    <submittedName>
        <fullName evidence="2">Uncharacterized protein</fullName>
    </submittedName>
</protein>
<feature type="non-terminal residue" evidence="2">
    <location>
        <position position="72"/>
    </location>
</feature>
<feature type="compositionally biased region" description="Basic and acidic residues" evidence="1">
    <location>
        <begin position="59"/>
        <end position="72"/>
    </location>
</feature>
<proteinExistence type="predicted"/>